<keyword evidence="2" id="KW-1185">Reference proteome</keyword>
<comment type="caution">
    <text evidence="1">The sequence shown here is derived from an EMBL/GenBank/DDBJ whole genome shotgun (WGS) entry which is preliminary data.</text>
</comment>
<evidence type="ECO:0000313" key="2">
    <source>
        <dbReference type="Proteomes" id="UP000805649"/>
    </source>
</evidence>
<gene>
    <name evidence="1" type="ORF">CTRU02_215739</name>
</gene>
<proteinExistence type="predicted"/>
<evidence type="ECO:0000313" key="1">
    <source>
        <dbReference type="EMBL" id="KAL0929286.1"/>
    </source>
</evidence>
<reference evidence="1 2" key="1">
    <citation type="journal article" date="2020" name="Phytopathology">
        <title>Genome Sequence Resources of Colletotrichum truncatum, C. plurivorum, C. musicola, and C. sojae: Four Species Pathogenic to Soybean (Glycine max).</title>
        <authorList>
            <person name="Rogerio F."/>
            <person name="Boufleur T.R."/>
            <person name="Ciampi-Guillardi M."/>
            <person name="Sukno S.A."/>
            <person name="Thon M.R."/>
            <person name="Massola Junior N.S."/>
            <person name="Baroncelli R."/>
        </authorList>
    </citation>
    <scope>NUCLEOTIDE SEQUENCE [LARGE SCALE GENOMIC DNA]</scope>
    <source>
        <strain evidence="1 2">CMES1059</strain>
    </source>
</reference>
<name>A0ACC3YBS0_COLTU</name>
<protein>
    <submittedName>
        <fullName evidence="1">Uncharacterized protein</fullName>
    </submittedName>
</protein>
<dbReference type="Proteomes" id="UP000805649">
    <property type="component" value="Unassembled WGS sequence"/>
</dbReference>
<sequence length="194" mass="21849">MSDLGSGCFHTTLAKKQLSRSFIPFFVGVQDLIDRNSFKDDNVPRRGANITTRFFLSHVYTVSTQLCDAAPDGLSLSLAELPEDIALLCHGLYDAVANLFSLWAAASATLAISWLSSFELTICYLREAIRTSPPPLDIDADAFPNEDHVFLEPDLILFFQNWDRAAKAISWWGRAQLRRTQMERNLANSEIEKY</sequence>
<dbReference type="EMBL" id="VUJX02000019">
    <property type="protein sequence ID" value="KAL0929286.1"/>
    <property type="molecule type" value="Genomic_DNA"/>
</dbReference>
<organism evidence="1 2">
    <name type="scientific">Colletotrichum truncatum</name>
    <name type="common">Anthracnose fungus</name>
    <name type="synonym">Colletotrichum capsici</name>
    <dbReference type="NCBI Taxonomy" id="5467"/>
    <lineage>
        <taxon>Eukaryota</taxon>
        <taxon>Fungi</taxon>
        <taxon>Dikarya</taxon>
        <taxon>Ascomycota</taxon>
        <taxon>Pezizomycotina</taxon>
        <taxon>Sordariomycetes</taxon>
        <taxon>Hypocreomycetidae</taxon>
        <taxon>Glomerellales</taxon>
        <taxon>Glomerellaceae</taxon>
        <taxon>Colletotrichum</taxon>
        <taxon>Colletotrichum truncatum species complex</taxon>
    </lineage>
</organism>
<accession>A0ACC3YBS0</accession>